<dbReference type="EMBL" id="JAFLCK010000005">
    <property type="protein sequence ID" value="MBN8659788.1"/>
    <property type="molecule type" value="Genomic_DNA"/>
</dbReference>
<keyword evidence="1" id="KW-0472">Membrane</keyword>
<name>A0A8J7TMA6_9BACT</name>
<dbReference type="AlphaFoldDB" id="A0A8J7TMA6"/>
<feature type="transmembrane region" description="Helical" evidence="1">
    <location>
        <begin position="125"/>
        <end position="149"/>
    </location>
</feature>
<accession>A0A8J7TMA6</accession>
<keyword evidence="1" id="KW-1133">Transmembrane helix</keyword>
<evidence type="ECO:0000313" key="2">
    <source>
        <dbReference type="EMBL" id="MBN8659788.1"/>
    </source>
</evidence>
<sequence>MFPFTLDIQSGFAIILNKEGGRLQLSVRRKIGTPPGSQVVLTADESQRLANALSSSLAGSASSRAGQNHNYNQDYKQDYRQEPNLGLPQAAKPNSPAEDLSDMEAFLASEFPDLKRKKRSKAQKADLTILKTAALGLGCLLVLGVIFAMSDRTPTKGASPKRQTQLVDPKAKVEDFARLYVSSMLDFRRDSYKASQIKAMSMMGEEQLSKYLKETAFPLSEERIKSLPAEQDVRIETIEFGNQDKDFYLVKVNGGLVEMSSGTSKSHPLALDLKISKDPLMVIEQTDRVNQTK</sequence>
<comment type="caution">
    <text evidence="2">The sequence shown here is derived from an EMBL/GenBank/DDBJ whole genome shotgun (WGS) entry which is preliminary data.</text>
</comment>
<keyword evidence="1" id="KW-0812">Transmembrane</keyword>
<organism evidence="2 3">
    <name type="scientific">Candidatus Obscuribacter phosphatis</name>
    <dbReference type="NCBI Taxonomy" id="1906157"/>
    <lineage>
        <taxon>Bacteria</taxon>
        <taxon>Bacillati</taxon>
        <taxon>Candidatus Melainabacteria</taxon>
        <taxon>Candidatus Obscuribacterales</taxon>
        <taxon>Candidatus Obscuribacteraceae</taxon>
        <taxon>Candidatus Obscuribacter</taxon>
    </lineage>
</organism>
<evidence type="ECO:0000256" key="1">
    <source>
        <dbReference type="SAM" id="Phobius"/>
    </source>
</evidence>
<reference evidence="2" key="1">
    <citation type="submission" date="2021-02" db="EMBL/GenBank/DDBJ databases">
        <title>Genome-Resolved Metagenomics of a Microbial Community Performing Photosynthetic Biological Nutrient Removal.</title>
        <authorList>
            <person name="Mcdaniel E.A."/>
        </authorList>
    </citation>
    <scope>NUCLEOTIDE SEQUENCE</scope>
    <source>
        <strain evidence="2">UWPOB_OBS1</strain>
    </source>
</reference>
<evidence type="ECO:0000313" key="3">
    <source>
        <dbReference type="Proteomes" id="UP000664277"/>
    </source>
</evidence>
<protein>
    <submittedName>
        <fullName evidence="2">Uncharacterized protein</fullName>
    </submittedName>
</protein>
<dbReference type="Proteomes" id="UP000664277">
    <property type="component" value="Unassembled WGS sequence"/>
</dbReference>
<proteinExistence type="predicted"/>
<gene>
    <name evidence="2" type="ORF">J0M35_05460</name>
</gene>